<sequence>MWKIIGTAIAFLVAATIFSTYLAAKRRADKFKKDNPGLQVYTLLVPLFSPLRIFHLLPKWLPWLIYDMSDKQMAKGFTTEKGTDALAICDSDVSYFLLRDPALCHDIMVNRYKEIVKPVHTYVLIDIYGSNIVTTEGATWRRHRKIAGPVFGERNNALVHEASLRIANEMFAAWPTDQTALIDISEEMMQFALYVIASAGFGKDFAWTDKEGDIPAGHTLSFKTTMKTVIENLMNYVMFPDWSLSKLARTSRKEFGQYMDEMIEEAIADGDSLSPNILQALTKAAFAENESSKLTKEEIRANGFIMIVAGHETTANTLAYAFALLALHPDIQDTLYQHCIEVLGGRDPEYADFSKLTYSLAVMNETLRLYPQVIAIPKYSADQTVVIGKHVLPPKTEIHIEVTAIHKNPDIWGPDVDEFKPERFLSTDEARQNAVKIGWIPFSEGPRACVGKKFSQVEFVVVLTMVIMRYRVGVPEGVSREHLLESASLFTLKPKHNVKLVFSRR</sequence>
<protein>
    <submittedName>
        <fullName evidence="7">Cytochrome P450</fullName>
    </submittedName>
</protein>
<dbReference type="InterPro" id="IPR001128">
    <property type="entry name" value="Cyt_P450"/>
</dbReference>
<dbReference type="Gene3D" id="1.10.630.10">
    <property type="entry name" value="Cytochrome P450"/>
    <property type="match status" value="1"/>
</dbReference>
<dbReference type="PRINTS" id="PR00385">
    <property type="entry name" value="P450"/>
</dbReference>
<dbReference type="InterPro" id="IPR002401">
    <property type="entry name" value="Cyt_P450_E_grp-I"/>
</dbReference>
<gene>
    <name evidence="7" type="ORF">BCR33DRAFT_711722</name>
</gene>
<dbReference type="PRINTS" id="PR00463">
    <property type="entry name" value="EP450I"/>
</dbReference>
<reference evidence="7 8" key="1">
    <citation type="submission" date="2016-07" db="EMBL/GenBank/DDBJ databases">
        <title>Pervasive Adenine N6-methylation of Active Genes in Fungi.</title>
        <authorList>
            <consortium name="DOE Joint Genome Institute"/>
            <person name="Mondo S.J."/>
            <person name="Dannebaum R.O."/>
            <person name="Kuo R.C."/>
            <person name="Labutti K."/>
            <person name="Haridas S."/>
            <person name="Kuo A."/>
            <person name="Salamov A."/>
            <person name="Ahrendt S.R."/>
            <person name="Lipzen A."/>
            <person name="Sullivan W."/>
            <person name="Andreopoulos W.B."/>
            <person name="Clum A."/>
            <person name="Lindquist E."/>
            <person name="Daum C."/>
            <person name="Ramamoorthy G.K."/>
            <person name="Gryganskyi A."/>
            <person name="Culley D."/>
            <person name="Magnuson J.K."/>
            <person name="James T.Y."/>
            <person name="O'Malley M.A."/>
            <person name="Stajich J.E."/>
            <person name="Spatafora J.W."/>
            <person name="Visel A."/>
            <person name="Grigoriev I.V."/>
        </authorList>
    </citation>
    <scope>NUCLEOTIDE SEQUENCE [LARGE SCALE GENOMIC DNA]</scope>
    <source>
        <strain evidence="7 8">JEL800</strain>
    </source>
</reference>
<dbReference type="PROSITE" id="PS00086">
    <property type="entry name" value="CYTOCHROME_P450"/>
    <property type="match status" value="1"/>
</dbReference>
<proteinExistence type="inferred from homology"/>
<evidence type="ECO:0000256" key="2">
    <source>
        <dbReference type="ARBA" id="ARBA00010617"/>
    </source>
</evidence>
<evidence type="ECO:0000256" key="5">
    <source>
        <dbReference type="PIRSR" id="PIRSR602401-1"/>
    </source>
</evidence>
<dbReference type="Proteomes" id="UP000193642">
    <property type="component" value="Unassembled WGS sequence"/>
</dbReference>
<keyword evidence="6" id="KW-0560">Oxidoreductase</keyword>
<keyword evidence="6" id="KW-0503">Monooxygenase</keyword>
<dbReference type="InterPro" id="IPR036396">
    <property type="entry name" value="Cyt_P450_sf"/>
</dbReference>
<evidence type="ECO:0000256" key="4">
    <source>
        <dbReference type="ARBA" id="ARBA00023004"/>
    </source>
</evidence>
<dbReference type="GO" id="GO:0016705">
    <property type="term" value="F:oxidoreductase activity, acting on paired donors, with incorporation or reduction of molecular oxygen"/>
    <property type="evidence" value="ECO:0007669"/>
    <property type="project" value="InterPro"/>
</dbReference>
<dbReference type="GO" id="GO:0020037">
    <property type="term" value="F:heme binding"/>
    <property type="evidence" value="ECO:0007669"/>
    <property type="project" value="InterPro"/>
</dbReference>
<dbReference type="OrthoDB" id="1470350at2759"/>
<dbReference type="PANTHER" id="PTHR24305:SF166">
    <property type="entry name" value="CYTOCHROME P450 12A4, MITOCHONDRIAL-RELATED"/>
    <property type="match status" value="1"/>
</dbReference>
<dbReference type="Pfam" id="PF00067">
    <property type="entry name" value="p450"/>
    <property type="match status" value="1"/>
</dbReference>
<keyword evidence="3 5" id="KW-0479">Metal-binding</keyword>
<accession>A0A1Y2CZH3</accession>
<comment type="caution">
    <text evidence="7">The sequence shown here is derived from an EMBL/GenBank/DDBJ whole genome shotgun (WGS) entry which is preliminary data.</text>
</comment>
<dbReference type="GO" id="GO:0004497">
    <property type="term" value="F:monooxygenase activity"/>
    <property type="evidence" value="ECO:0007669"/>
    <property type="project" value="UniProtKB-KW"/>
</dbReference>
<name>A0A1Y2CZH3_9FUNG</name>
<dbReference type="PANTHER" id="PTHR24305">
    <property type="entry name" value="CYTOCHROME P450"/>
    <property type="match status" value="1"/>
</dbReference>
<evidence type="ECO:0000256" key="3">
    <source>
        <dbReference type="ARBA" id="ARBA00022723"/>
    </source>
</evidence>
<evidence type="ECO:0000313" key="8">
    <source>
        <dbReference type="Proteomes" id="UP000193642"/>
    </source>
</evidence>
<dbReference type="InterPro" id="IPR050121">
    <property type="entry name" value="Cytochrome_P450_monoxygenase"/>
</dbReference>
<organism evidence="7 8">
    <name type="scientific">Rhizoclosmatium globosum</name>
    <dbReference type="NCBI Taxonomy" id="329046"/>
    <lineage>
        <taxon>Eukaryota</taxon>
        <taxon>Fungi</taxon>
        <taxon>Fungi incertae sedis</taxon>
        <taxon>Chytridiomycota</taxon>
        <taxon>Chytridiomycota incertae sedis</taxon>
        <taxon>Chytridiomycetes</taxon>
        <taxon>Chytridiales</taxon>
        <taxon>Chytriomycetaceae</taxon>
        <taxon>Rhizoclosmatium</taxon>
    </lineage>
</organism>
<dbReference type="GO" id="GO:0005506">
    <property type="term" value="F:iron ion binding"/>
    <property type="evidence" value="ECO:0007669"/>
    <property type="project" value="InterPro"/>
</dbReference>
<feature type="binding site" description="axial binding residue" evidence="5">
    <location>
        <position position="449"/>
    </location>
    <ligand>
        <name>heme</name>
        <dbReference type="ChEBI" id="CHEBI:30413"/>
    </ligand>
    <ligandPart>
        <name>Fe</name>
        <dbReference type="ChEBI" id="CHEBI:18248"/>
    </ligandPart>
</feature>
<keyword evidence="4 5" id="KW-0408">Iron</keyword>
<dbReference type="InterPro" id="IPR017972">
    <property type="entry name" value="Cyt_P450_CS"/>
</dbReference>
<comment type="cofactor">
    <cofactor evidence="1 5">
        <name>heme</name>
        <dbReference type="ChEBI" id="CHEBI:30413"/>
    </cofactor>
</comment>
<dbReference type="SUPFAM" id="SSF48264">
    <property type="entry name" value="Cytochrome P450"/>
    <property type="match status" value="1"/>
</dbReference>
<dbReference type="AlphaFoldDB" id="A0A1Y2CZH3"/>
<evidence type="ECO:0000256" key="1">
    <source>
        <dbReference type="ARBA" id="ARBA00001971"/>
    </source>
</evidence>
<comment type="similarity">
    <text evidence="2 6">Belongs to the cytochrome P450 family.</text>
</comment>
<dbReference type="STRING" id="329046.A0A1Y2CZH3"/>
<evidence type="ECO:0000313" key="7">
    <source>
        <dbReference type="EMBL" id="ORY52400.1"/>
    </source>
</evidence>
<keyword evidence="5 6" id="KW-0349">Heme</keyword>
<keyword evidence="8" id="KW-1185">Reference proteome</keyword>
<evidence type="ECO:0000256" key="6">
    <source>
        <dbReference type="RuleBase" id="RU000461"/>
    </source>
</evidence>
<dbReference type="EMBL" id="MCGO01000003">
    <property type="protein sequence ID" value="ORY52400.1"/>
    <property type="molecule type" value="Genomic_DNA"/>
</dbReference>